<name>A0A182IG48_ANOAR</name>
<keyword evidence="3" id="KW-1185">Reference proteome</keyword>
<dbReference type="Proteomes" id="UP000075840">
    <property type="component" value="Unassembled WGS sequence"/>
</dbReference>
<proteinExistence type="predicted"/>
<accession>A0A182IG48</accession>
<dbReference type="EMBL" id="APCN01006945">
    <property type="status" value="NOT_ANNOTATED_CDS"/>
    <property type="molecule type" value="Genomic_DNA"/>
</dbReference>
<protein>
    <submittedName>
        <fullName evidence="2">Uncharacterized protein</fullName>
    </submittedName>
</protein>
<reference evidence="2" key="1">
    <citation type="submission" date="2022-08" db="UniProtKB">
        <authorList>
            <consortium name="EnsemblMetazoa"/>
        </authorList>
    </citation>
    <scope>IDENTIFICATION</scope>
    <source>
        <strain evidence="2">Dongola</strain>
    </source>
</reference>
<dbReference type="EnsemblMetazoa" id="AARA014452-RA">
    <property type="protein sequence ID" value="AARA014452-PA"/>
    <property type="gene ID" value="AARA014452"/>
</dbReference>
<dbReference type="VEuPathDB" id="VectorBase:AARA014452"/>
<feature type="region of interest" description="Disordered" evidence="1">
    <location>
        <begin position="45"/>
        <end position="67"/>
    </location>
</feature>
<dbReference type="AlphaFoldDB" id="A0A182IG48"/>
<organism evidence="2 3">
    <name type="scientific">Anopheles arabiensis</name>
    <name type="common">Mosquito</name>
    <dbReference type="NCBI Taxonomy" id="7173"/>
    <lineage>
        <taxon>Eukaryota</taxon>
        <taxon>Metazoa</taxon>
        <taxon>Ecdysozoa</taxon>
        <taxon>Arthropoda</taxon>
        <taxon>Hexapoda</taxon>
        <taxon>Insecta</taxon>
        <taxon>Pterygota</taxon>
        <taxon>Neoptera</taxon>
        <taxon>Endopterygota</taxon>
        <taxon>Diptera</taxon>
        <taxon>Nematocera</taxon>
        <taxon>Culicoidea</taxon>
        <taxon>Culicidae</taxon>
        <taxon>Anophelinae</taxon>
        <taxon>Anopheles</taxon>
    </lineage>
</organism>
<evidence type="ECO:0000256" key="1">
    <source>
        <dbReference type="SAM" id="MobiDB-lite"/>
    </source>
</evidence>
<evidence type="ECO:0000313" key="2">
    <source>
        <dbReference type="EnsemblMetazoa" id="AARA014452-PA"/>
    </source>
</evidence>
<evidence type="ECO:0000313" key="3">
    <source>
        <dbReference type="Proteomes" id="UP000075840"/>
    </source>
</evidence>
<sequence length="99" mass="10978">RGCVLHARVCVIVAVRKCRECPAPSALFSKRTDVFPLHREPASLQRIEPRVTSPSPKRRKSNDSIVPARTKESAPCKAVDCRHFARSTPLTAAIFVSLK</sequence>